<comment type="subcellular location">
    <subcellularLocation>
        <location evidence="1">Cell membrane</location>
        <topology evidence="1">Multi-pass membrane protein</topology>
    </subcellularLocation>
</comment>
<proteinExistence type="predicted"/>
<evidence type="ECO:0000259" key="9">
    <source>
        <dbReference type="PROSITE" id="PS50929"/>
    </source>
</evidence>
<dbReference type="EMBL" id="JAGGDJ010000006">
    <property type="protein sequence ID" value="MBO7744937.1"/>
    <property type="molecule type" value="Genomic_DNA"/>
</dbReference>
<feature type="transmembrane region" description="Helical" evidence="7">
    <location>
        <begin position="46"/>
        <end position="64"/>
    </location>
</feature>
<dbReference type="Gene3D" id="3.40.50.300">
    <property type="entry name" value="P-loop containing nucleotide triphosphate hydrolases"/>
    <property type="match status" value="1"/>
</dbReference>
<organism evidence="10 11">
    <name type="scientific">Paenibacillus artemisiicola</name>
    <dbReference type="NCBI Taxonomy" id="1172618"/>
    <lineage>
        <taxon>Bacteria</taxon>
        <taxon>Bacillati</taxon>
        <taxon>Bacillota</taxon>
        <taxon>Bacilli</taxon>
        <taxon>Bacillales</taxon>
        <taxon>Paenibacillaceae</taxon>
        <taxon>Paenibacillus</taxon>
    </lineage>
</organism>
<dbReference type="InterPro" id="IPR039421">
    <property type="entry name" value="Type_1_exporter"/>
</dbReference>
<evidence type="ECO:0000256" key="3">
    <source>
        <dbReference type="ARBA" id="ARBA00022741"/>
    </source>
</evidence>
<protein>
    <submittedName>
        <fullName evidence="10">ABC transporter ATP-binding protein</fullName>
    </submittedName>
</protein>
<evidence type="ECO:0000313" key="10">
    <source>
        <dbReference type="EMBL" id="MBO7744937.1"/>
    </source>
</evidence>
<keyword evidence="3" id="KW-0547">Nucleotide-binding</keyword>
<evidence type="ECO:0000256" key="1">
    <source>
        <dbReference type="ARBA" id="ARBA00004651"/>
    </source>
</evidence>
<dbReference type="InterPro" id="IPR003593">
    <property type="entry name" value="AAA+_ATPase"/>
</dbReference>
<dbReference type="PROSITE" id="PS50929">
    <property type="entry name" value="ABC_TM1F"/>
    <property type="match status" value="1"/>
</dbReference>
<dbReference type="Pfam" id="PF00664">
    <property type="entry name" value="ABC_membrane"/>
    <property type="match status" value="1"/>
</dbReference>
<feature type="domain" description="ABC transmembrane type-1" evidence="9">
    <location>
        <begin position="34"/>
        <end position="318"/>
    </location>
</feature>
<feature type="domain" description="ABC transporter" evidence="8">
    <location>
        <begin position="357"/>
        <end position="593"/>
    </location>
</feature>
<evidence type="ECO:0000259" key="8">
    <source>
        <dbReference type="PROSITE" id="PS50893"/>
    </source>
</evidence>
<feature type="transmembrane region" description="Helical" evidence="7">
    <location>
        <begin position="170"/>
        <end position="192"/>
    </location>
</feature>
<dbReference type="InterPro" id="IPR036640">
    <property type="entry name" value="ABC1_TM_sf"/>
</dbReference>
<dbReference type="InterPro" id="IPR017871">
    <property type="entry name" value="ABC_transporter-like_CS"/>
</dbReference>
<sequence length="600" mass="66399">MRHLLHYIDKLRRYAGYKLYVNLIGMTLISFLEGIGIFMLVPALGLIGIFSLNTSGIPFVSGLVEPLKAIPEKTRLAVLLGGFIVLITGQALMQRKQSNLNLEIQHGFIRYLREDLYRGLLQAGWPFYLKNRRSDFTHVMTNELLRVSMSTYLALRLTTTLLFTAVQIGFALWLSAKLTAMVLVCGIAVAVYSSKFIKRSKSIGDETTELAQQYIGGMTDHFNGMKDIKSNMTEAQHMSWFRALCGRMKHNLVHFGRTQSASQFVYKVASVVLISLFVFLSLEAFKVPAESLVLIIVIFSRLWPKFSALQANWEQIAQSLPAFKSLADLERECLLAKELADVDAAQDAKPLRMNEGIECRGIHYKYESGGAGYALEDVSLAIPVNSMTAIVGKSGAGKSTLIDLLIGLIKPQEGEVLVDGKRLGQEDGFSLRRSVSYVSQDPFLFHASIRENLLIAAPDASEAQMWEALEFSASDEFVRALPQGLDTVLGDRGVRLSGGERQRIVLARAILRKPAMLILDEATSALDSENEAKIQHALDRLKGKTTIIVIAHRLSTIRNADQVLVLDKGRVIQRGGYQQLSADARGAFGKLLEFQAGANA</sequence>
<keyword evidence="4 10" id="KW-0067">ATP-binding</keyword>
<dbReference type="Proteomes" id="UP000670947">
    <property type="component" value="Unassembled WGS sequence"/>
</dbReference>
<keyword evidence="6 7" id="KW-0472">Membrane</keyword>
<gene>
    <name evidence="10" type="ORF">I8J29_12080</name>
</gene>
<evidence type="ECO:0000256" key="7">
    <source>
        <dbReference type="SAM" id="Phobius"/>
    </source>
</evidence>
<dbReference type="InterPro" id="IPR011527">
    <property type="entry name" value="ABC1_TM_dom"/>
</dbReference>
<feature type="transmembrane region" description="Helical" evidence="7">
    <location>
        <begin position="76"/>
        <end position="93"/>
    </location>
</feature>
<evidence type="ECO:0000256" key="4">
    <source>
        <dbReference type="ARBA" id="ARBA00022840"/>
    </source>
</evidence>
<dbReference type="SUPFAM" id="SSF52540">
    <property type="entry name" value="P-loop containing nucleoside triphosphate hydrolases"/>
    <property type="match status" value="1"/>
</dbReference>
<dbReference type="RefSeq" id="WP_208847859.1">
    <property type="nucleotide sequence ID" value="NZ_JAGGDJ010000006.1"/>
</dbReference>
<accession>A0ABS3W9D5</accession>
<feature type="transmembrane region" description="Helical" evidence="7">
    <location>
        <begin position="20"/>
        <end position="40"/>
    </location>
</feature>
<dbReference type="SUPFAM" id="SSF90123">
    <property type="entry name" value="ABC transporter transmembrane region"/>
    <property type="match status" value="1"/>
</dbReference>
<name>A0ABS3W9D5_9BACL</name>
<keyword evidence="2 7" id="KW-0812">Transmembrane</keyword>
<keyword evidence="5 7" id="KW-1133">Transmembrane helix</keyword>
<dbReference type="PANTHER" id="PTHR24221:SF654">
    <property type="entry name" value="ATP-BINDING CASSETTE SUB-FAMILY B MEMBER 6"/>
    <property type="match status" value="1"/>
</dbReference>
<keyword evidence="11" id="KW-1185">Reference proteome</keyword>
<evidence type="ECO:0000256" key="6">
    <source>
        <dbReference type="ARBA" id="ARBA00023136"/>
    </source>
</evidence>
<dbReference type="PROSITE" id="PS00211">
    <property type="entry name" value="ABC_TRANSPORTER_1"/>
    <property type="match status" value="1"/>
</dbReference>
<dbReference type="Pfam" id="PF00005">
    <property type="entry name" value="ABC_tran"/>
    <property type="match status" value="1"/>
</dbReference>
<reference evidence="10 11" key="1">
    <citation type="submission" date="2021-03" db="EMBL/GenBank/DDBJ databases">
        <title>Paenibacillus artemisicola MWE-103 whole genome sequence.</title>
        <authorList>
            <person name="Ham Y.J."/>
        </authorList>
    </citation>
    <scope>NUCLEOTIDE SEQUENCE [LARGE SCALE GENOMIC DNA]</scope>
    <source>
        <strain evidence="10 11">MWE-103</strain>
    </source>
</reference>
<dbReference type="PROSITE" id="PS50893">
    <property type="entry name" value="ABC_TRANSPORTER_2"/>
    <property type="match status" value="1"/>
</dbReference>
<evidence type="ECO:0000313" key="11">
    <source>
        <dbReference type="Proteomes" id="UP000670947"/>
    </source>
</evidence>
<dbReference type="Gene3D" id="1.20.1560.10">
    <property type="entry name" value="ABC transporter type 1, transmembrane domain"/>
    <property type="match status" value="1"/>
</dbReference>
<evidence type="ECO:0000256" key="5">
    <source>
        <dbReference type="ARBA" id="ARBA00022989"/>
    </source>
</evidence>
<dbReference type="InterPro" id="IPR027417">
    <property type="entry name" value="P-loop_NTPase"/>
</dbReference>
<dbReference type="InterPro" id="IPR003439">
    <property type="entry name" value="ABC_transporter-like_ATP-bd"/>
</dbReference>
<evidence type="ECO:0000256" key="2">
    <source>
        <dbReference type="ARBA" id="ARBA00022692"/>
    </source>
</evidence>
<dbReference type="SMART" id="SM00382">
    <property type="entry name" value="AAA"/>
    <property type="match status" value="1"/>
</dbReference>
<dbReference type="PANTHER" id="PTHR24221">
    <property type="entry name" value="ATP-BINDING CASSETTE SUB-FAMILY B"/>
    <property type="match status" value="1"/>
</dbReference>
<feature type="transmembrane region" description="Helical" evidence="7">
    <location>
        <begin position="264"/>
        <end position="281"/>
    </location>
</feature>
<comment type="caution">
    <text evidence="10">The sequence shown here is derived from an EMBL/GenBank/DDBJ whole genome shotgun (WGS) entry which is preliminary data.</text>
</comment>
<dbReference type="GO" id="GO:0005524">
    <property type="term" value="F:ATP binding"/>
    <property type="evidence" value="ECO:0007669"/>
    <property type="project" value="UniProtKB-KW"/>
</dbReference>